<protein>
    <submittedName>
        <fullName evidence="1">Uncharacterized protein</fullName>
    </submittedName>
</protein>
<evidence type="ECO:0000313" key="2">
    <source>
        <dbReference type="Proteomes" id="UP000319804"/>
    </source>
</evidence>
<comment type="caution">
    <text evidence="1">The sequence shown here is derived from an EMBL/GenBank/DDBJ whole genome shotgun (WGS) entry which is preliminary data.</text>
</comment>
<gene>
    <name evidence="1" type="ORF">FHX68_2578</name>
</gene>
<evidence type="ECO:0000313" key="1">
    <source>
        <dbReference type="EMBL" id="TQM91362.1"/>
    </source>
</evidence>
<organism evidence="1 2">
    <name type="scientific">Microbacterium lacticum</name>
    <dbReference type="NCBI Taxonomy" id="33885"/>
    <lineage>
        <taxon>Bacteria</taxon>
        <taxon>Bacillati</taxon>
        <taxon>Actinomycetota</taxon>
        <taxon>Actinomycetes</taxon>
        <taxon>Micrococcales</taxon>
        <taxon>Microbacteriaceae</taxon>
        <taxon>Microbacterium</taxon>
    </lineage>
</organism>
<proteinExistence type="predicted"/>
<keyword evidence="2" id="KW-1185">Reference proteome</keyword>
<sequence length="97" mass="10118">MKDILIGGHRILTTDDIADAVLSYARVLIERRTADIVEFPSIHDGSPTLCSLLLGGAGLMAVVDAPVALAAPVGGADLALDEITRRADALRGAEVLR</sequence>
<dbReference type="RefSeq" id="WP_141381290.1">
    <property type="nucleotide sequence ID" value="NZ_BJNA01000060.1"/>
</dbReference>
<dbReference type="Proteomes" id="UP000319804">
    <property type="component" value="Unassembled WGS sequence"/>
</dbReference>
<dbReference type="EMBL" id="VFPS01000005">
    <property type="protein sequence ID" value="TQM91362.1"/>
    <property type="molecule type" value="Genomic_DNA"/>
</dbReference>
<name>A0A4Y3URI9_9MICO</name>
<reference evidence="1 2" key="1">
    <citation type="submission" date="2019-06" db="EMBL/GenBank/DDBJ databases">
        <title>Sequencing the genomes of 1000 actinobacteria strains.</title>
        <authorList>
            <person name="Klenk H.-P."/>
        </authorList>
    </citation>
    <scope>NUCLEOTIDE SEQUENCE [LARGE SCALE GENOMIC DNA]</scope>
    <source>
        <strain evidence="1 2">DSM 20427</strain>
    </source>
</reference>
<accession>A0A4Y3URI9</accession>
<dbReference type="AlphaFoldDB" id="A0A4Y3URI9"/>
<dbReference type="OrthoDB" id="5120193at2"/>